<dbReference type="OMA" id="MYILERQ"/>
<dbReference type="Proteomes" id="UP000217790">
    <property type="component" value="Unassembled WGS sequence"/>
</dbReference>
<evidence type="ECO:0000313" key="1">
    <source>
        <dbReference type="EMBL" id="PBL01508.1"/>
    </source>
</evidence>
<accession>A0A2H3EKY7</accession>
<gene>
    <name evidence="1" type="ORF">ARMGADRAFT_1073788</name>
</gene>
<keyword evidence="2" id="KW-1185">Reference proteome</keyword>
<dbReference type="InParanoid" id="A0A2H3EKY7"/>
<protein>
    <submittedName>
        <fullName evidence="1">Uncharacterized protein</fullName>
    </submittedName>
</protein>
<dbReference type="EMBL" id="KZ293646">
    <property type="protein sequence ID" value="PBL01508.1"/>
    <property type="molecule type" value="Genomic_DNA"/>
</dbReference>
<dbReference type="OrthoDB" id="10461129at2759"/>
<evidence type="ECO:0000313" key="2">
    <source>
        <dbReference type="Proteomes" id="UP000217790"/>
    </source>
</evidence>
<proteinExistence type="predicted"/>
<reference evidence="2" key="1">
    <citation type="journal article" date="2017" name="Nat. Ecol. Evol.">
        <title>Genome expansion and lineage-specific genetic innovations in the forest pathogenic fungi Armillaria.</title>
        <authorList>
            <person name="Sipos G."/>
            <person name="Prasanna A.N."/>
            <person name="Walter M.C."/>
            <person name="O'Connor E."/>
            <person name="Balint B."/>
            <person name="Krizsan K."/>
            <person name="Kiss B."/>
            <person name="Hess J."/>
            <person name="Varga T."/>
            <person name="Slot J."/>
            <person name="Riley R."/>
            <person name="Boka B."/>
            <person name="Rigling D."/>
            <person name="Barry K."/>
            <person name="Lee J."/>
            <person name="Mihaltcheva S."/>
            <person name="LaButti K."/>
            <person name="Lipzen A."/>
            <person name="Waldron R."/>
            <person name="Moloney N.M."/>
            <person name="Sperisen C."/>
            <person name="Kredics L."/>
            <person name="Vagvoelgyi C."/>
            <person name="Patrignani A."/>
            <person name="Fitzpatrick D."/>
            <person name="Nagy I."/>
            <person name="Doyle S."/>
            <person name="Anderson J.B."/>
            <person name="Grigoriev I.V."/>
            <person name="Gueldener U."/>
            <person name="Muensterkoetter M."/>
            <person name="Nagy L.G."/>
        </authorList>
    </citation>
    <scope>NUCLEOTIDE SEQUENCE [LARGE SCALE GENOMIC DNA]</scope>
    <source>
        <strain evidence="2">Ar21-2</strain>
    </source>
</reference>
<name>A0A2H3EKY7_ARMGA</name>
<sequence>MHPNQRPGEPFDYELVQAAAKYILESQLLPYGNLPMMYPPQMYQYGSPQMGIPASYPTLQMPAPAMPLQIYTDPTPQAYHTPPQPKLSMGKVIQALNNMNSGAYVNPYQTHSSYPMFPTQSPASPQLFVALQPSAPISEVASPAAPVVKQEVTMGDLLMAINRLVEGGVAGGANVNRKCAYDACDKRWRDCNNRRADQDKGLIKYDSNTKRTVVPDGTEIPRGAGIICDRVFKWHADKNALAQMSANLLTMKNQIQGTYQISEIKCPSSFPSFRTSQPVHTITPSQLAGNSVPLGPVAQMLVIAEEEVECSDDDDEVTTMLNSVIQNREEVSQILKGVVQNTRKA</sequence>
<dbReference type="AlphaFoldDB" id="A0A2H3EKY7"/>
<dbReference type="STRING" id="47427.A0A2H3EKY7"/>
<organism evidence="1 2">
    <name type="scientific">Armillaria gallica</name>
    <name type="common">Bulbous honey fungus</name>
    <name type="synonym">Armillaria bulbosa</name>
    <dbReference type="NCBI Taxonomy" id="47427"/>
    <lineage>
        <taxon>Eukaryota</taxon>
        <taxon>Fungi</taxon>
        <taxon>Dikarya</taxon>
        <taxon>Basidiomycota</taxon>
        <taxon>Agaricomycotina</taxon>
        <taxon>Agaricomycetes</taxon>
        <taxon>Agaricomycetidae</taxon>
        <taxon>Agaricales</taxon>
        <taxon>Marasmiineae</taxon>
        <taxon>Physalacriaceae</taxon>
        <taxon>Armillaria</taxon>
    </lineage>
</organism>